<dbReference type="InterPro" id="IPR047718">
    <property type="entry name" value="RsbA-like_anti_sig"/>
</dbReference>
<dbReference type="InterPro" id="IPR025847">
    <property type="entry name" value="MEDS_domain"/>
</dbReference>
<feature type="domain" description="MEDS" evidence="1">
    <location>
        <begin position="12"/>
        <end position="159"/>
    </location>
</feature>
<dbReference type="Pfam" id="PF14417">
    <property type="entry name" value="MEDS"/>
    <property type="match status" value="1"/>
</dbReference>
<comment type="caution">
    <text evidence="2">The sequence shown here is derived from an EMBL/GenBank/DDBJ whole genome shotgun (WGS) entry which is preliminary data.</text>
</comment>
<evidence type="ECO:0000259" key="1">
    <source>
        <dbReference type="Pfam" id="PF14417"/>
    </source>
</evidence>
<evidence type="ECO:0000313" key="3">
    <source>
        <dbReference type="Proteomes" id="UP001596139"/>
    </source>
</evidence>
<evidence type="ECO:0000313" key="2">
    <source>
        <dbReference type="EMBL" id="MFC6063990.1"/>
    </source>
</evidence>
<name>A0ABW1MJQ7_9ACTN</name>
<gene>
    <name evidence="2" type="ORF">ACFP4F_15715</name>
</gene>
<dbReference type="RefSeq" id="WP_031052462.1">
    <property type="nucleotide sequence ID" value="NZ_JBHSPX010000004.1"/>
</dbReference>
<accession>A0ABW1MJQ7</accession>
<proteinExistence type="predicted"/>
<sequence>MNHGDPHTPINHHVGIHSSDEEFLATVVPFLKEGIAAEDEPDPAAITTSRKLVLLRDALGPDACHVDFHDSAQWYRGTPANSMATALDYYVAHASPQGRIHITGEPVWDGRSPRQITEWKRYEALATELFTGAPPDLMCLYDTRTAPPDVIDAARHTHPTELDRHGIRPSPLFTEPTVYVTRDLGPLPPPPQDAIGVSLDKGLTAGHRFATDQAQARGMAPDAAARFGQAVSGATGYAVAQGCDRADLQLWSTRQRIICELRTSVGRITDPFLGFRLPGPQAQPEDGLWKTRQVCEFVDMRSANEEKEGWTIRMETALTPAG</sequence>
<organism evidence="2 3">
    <name type="scientific">Streptomyces ochraceiscleroticus</name>
    <dbReference type="NCBI Taxonomy" id="47761"/>
    <lineage>
        <taxon>Bacteria</taxon>
        <taxon>Bacillati</taxon>
        <taxon>Actinomycetota</taxon>
        <taxon>Actinomycetes</taxon>
        <taxon>Kitasatosporales</taxon>
        <taxon>Streptomycetaceae</taxon>
        <taxon>Streptomyces</taxon>
    </lineage>
</organism>
<dbReference type="Proteomes" id="UP001596139">
    <property type="component" value="Unassembled WGS sequence"/>
</dbReference>
<dbReference type="NCBIfam" id="NF041045">
    <property type="entry name" value="RsbA_anti_sig"/>
    <property type="match status" value="1"/>
</dbReference>
<keyword evidence="3" id="KW-1185">Reference proteome</keyword>
<protein>
    <submittedName>
        <fullName evidence="2">Anti-sigma factor RsbA family regulatory protein</fullName>
    </submittedName>
</protein>
<dbReference type="EMBL" id="JBHSPX010000004">
    <property type="protein sequence ID" value="MFC6063990.1"/>
    <property type="molecule type" value="Genomic_DNA"/>
</dbReference>
<reference evidence="3" key="1">
    <citation type="journal article" date="2019" name="Int. J. Syst. Evol. Microbiol.">
        <title>The Global Catalogue of Microorganisms (GCM) 10K type strain sequencing project: providing services to taxonomists for standard genome sequencing and annotation.</title>
        <authorList>
            <consortium name="The Broad Institute Genomics Platform"/>
            <consortium name="The Broad Institute Genome Sequencing Center for Infectious Disease"/>
            <person name="Wu L."/>
            <person name="Ma J."/>
        </authorList>
    </citation>
    <scope>NUCLEOTIDE SEQUENCE [LARGE SCALE GENOMIC DNA]</scope>
    <source>
        <strain evidence="3">CGMCC 1.15180</strain>
    </source>
</reference>